<organism evidence="1 2">
    <name type="scientific">Cinchona calisaya</name>
    <dbReference type="NCBI Taxonomy" id="153742"/>
    <lineage>
        <taxon>Eukaryota</taxon>
        <taxon>Viridiplantae</taxon>
        <taxon>Streptophyta</taxon>
        <taxon>Embryophyta</taxon>
        <taxon>Tracheophyta</taxon>
        <taxon>Spermatophyta</taxon>
        <taxon>Magnoliopsida</taxon>
        <taxon>eudicotyledons</taxon>
        <taxon>Gunneridae</taxon>
        <taxon>Pentapetalae</taxon>
        <taxon>asterids</taxon>
        <taxon>lamiids</taxon>
        <taxon>Gentianales</taxon>
        <taxon>Rubiaceae</taxon>
        <taxon>Cinchonoideae</taxon>
        <taxon>Cinchoneae</taxon>
        <taxon>Cinchona</taxon>
    </lineage>
</organism>
<comment type="caution">
    <text evidence="1">The sequence shown here is derived from an EMBL/GenBank/DDBJ whole genome shotgun (WGS) entry which is preliminary data.</text>
</comment>
<keyword evidence="2" id="KW-1185">Reference proteome</keyword>
<proteinExistence type="predicted"/>
<dbReference type="EMBL" id="JBJUIK010000011">
    <property type="protein sequence ID" value="KAL3513684.1"/>
    <property type="molecule type" value="Genomic_DNA"/>
</dbReference>
<dbReference type="AlphaFoldDB" id="A0ABD2Z4L1"/>
<reference evidence="1 2" key="1">
    <citation type="submission" date="2024-11" db="EMBL/GenBank/DDBJ databases">
        <title>A near-complete genome assembly of Cinchona calisaya.</title>
        <authorList>
            <person name="Lian D.C."/>
            <person name="Zhao X.W."/>
            <person name="Wei L."/>
        </authorList>
    </citation>
    <scope>NUCLEOTIDE SEQUENCE [LARGE SCALE GENOMIC DNA]</scope>
    <source>
        <tissue evidence="1">Nenye</tissue>
    </source>
</reference>
<dbReference type="Proteomes" id="UP001630127">
    <property type="component" value="Unassembled WGS sequence"/>
</dbReference>
<sequence length="80" mass="8872">MLLKSYEDETIRRIAIGAVANLEINGKDLLLVTDLYPIFSKFNQELIMAQSGIGLLAMTASDVEVIWLDVDEGENPDLCD</sequence>
<name>A0ABD2Z4L1_9GENT</name>
<gene>
    <name evidence="1" type="ORF">ACH5RR_026401</name>
</gene>
<evidence type="ECO:0000313" key="2">
    <source>
        <dbReference type="Proteomes" id="UP001630127"/>
    </source>
</evidence>
<protein>
    <submittedName>
        <fullName evidence="1">Uncharacterized protein</fullName>
    </submittedName>
</protein>
<accession>A0ABD2Z4L1</accession>
<evidence type="ECO:0000313" key="1">
    <source>
        <dbReference type="EMBL" id="KAL3513684.1"/>
    </source>
</evidence>